<evidence type="ECO:0000256" key="4">
    <source>
        <dbReference type="ARBA" id="ARBA00022792"/>
    </source>
</evidence>
<keyword evidence="4" id="KW-0999">Mitochondrion inner membrane</keyword>
<evidence type="ECO:0000256" key="2">
    <source>
        <dbReference type="ARBA" id="ARBA00004673"/>
    </source>
</evidence>
<keyword evidence="9" id="KW-1185">Reference proteome</keyword>
<keyword evidence="6 7" id="KW-0472">Membrane</keyword>
<dbReference type="GO" id="GO:0005743">
    <property type="term" value="C:mitochondrial inner membrane"/>
    <property type="evidence" value="ECO:0007669"/>
    <property type="project" value="UniProtKB-SubCell"/>
</dbReference>
<dbReference type="InterPro" id="IPR036636">
    <property type="entry name" value="COX7C/Cox8_sf"/>
</dbReference>
<evidence type="ECO:0000256" key="1">
    <source>
        <dbReference type="ARBA" id="ARBA00004434"/>
    </source>
</evidence>
<comment type="pathway">
    <text evidence="2">Energy metabolism; oxidative phosphorylation.</text>
</comment>
<keyword evidence="5" id="KW-0496">Mitochondrion</keyword>
<dbReference type="EMBL" id="CAJHNJ030000181">
    <property type="protein sequence ID" value="CAG9137069.1"/>
    <property type="molecule type" value="Genomic_DNA"/>
</dbReference>
<keyword evidence="7" id="KW-0812">Transmembrane</keyword>
<gene>
    <name evidence="8" type="ORF">PLXY2_LOCUS15319</name>
</gene>
<evidence type="ECO:0000313" key="8">
    <source>
        <dbReference type="EMBL" id="CAG9137069.1"/>
    </source>
</evidence>
<dbReference type="Proteomes" id="UP000653454">
    <property type="component" value="Unassembled WGS sequence"/>
</dbReference>
<dbReference type="GO" id="GO:0006123">
    <property type="term" value="P:mitochondrial electron transport, cytochrome c to oxygen"/>
    <property type="evidence" value="ECO:0007669"/>
    <property type="project" value="InterPro"/>
</dbReference>
<dbReference type="SUPFAM" id="SSF81427">
    <property type="entry name" value="Mitochondrial cytochrome c oxidase subunit VIIc (aka VIIIa)"/>
    <property type="match status" value="1"/>
</dbReference>
<evidence type="ECO:0000256" key="5">
    <source>
        <dbReference type="ARBA" id="ARBA00023128"/>
    </source>
</evidence>
<proteinExistence type="inferred from homology"/>
<evidence type="ECO:0000256" key="6">
    <source>
        <dbReference type="ARBA" id="ARBA00023136"/>
    </source>
</evidence>
<evidence type="ECO:0000313" key="9">
    <source>
        <dbReference type="Proteomes" id="UP000653454"/>
    </source>
</evidence>
<dbReference type="Gene3D" id="4.10.49.10">
    <property type="entry name" value="Cytochrome c oxidase subunit VIIc"/>
    <property type="match status" value="1"/>
</dbReference>
<dbReference type="GO" id="GO:0045277">
    <property type="term" value="C:respiratory chain complex IV"/>
    <property type="evidence" value="ECO:0007669"/>
    <property type="project" value="InterPro"/>
</dbReference>
<dbReference type="InterPro" id="IPR004202">
    <property type="entry name" value="COX7C/Cox8"/>
</dbReference>
<comment type="caution">
    <text evidence="8">The sequence shown here is derived from an EMBL/GenBank/DDBJ whole genome shotgun (WGS) entry which is preliminary data.</text>
</comment>
<dbReference type="AlphaFoldDB" id="A0A8S4GAB1"/>
<name>A0A8S4GAB1_PLUXY</name>
<evidence type="ECO:0000256" key="3">
    <source>
        <dbReference type="ARBA" id="ARBA00010514"/>
    </source>
</evidence>
<comment type="similarity">
    <text evidence="3">Belongs to the cytochrome c oxidase VIIc family.</text>
</comment>
<protein>
    <submittedName>
        <fullName evidence="8">(diamondback moth) hypothetical protein</fullName>
    </submittedName>
</protein>
<dbReference type="Pfam" id="PF02935">
    <property type="entry name" value="COX7C"/>
    <property type="match status" value="1"/>
</dbReference>
<keyword evidence="7" id="KW-1133">Transmembrane helix</keyword>
<comment type="subcellular location">
    <subcellularLocation>
        <location evidence="1">Mitochondrion inner membrane</location>
        <topology evidence="1">Single-pass membrane protein</topology>
    </subcellularLocation>
</comment>
<feature type="transmembrane region" description="Helical" evidence="7">
    <location>
        <begin position="55"/>
        <end position="80"/>
    </location>
</feature>
<sequence>MNRLRPIWSTFIRAQPIIGKNLKFSNTPVLKQQNQCCEPPPAPFENMPFSMPNRYMATLVFSLFFGIGLWAPFLIVWYMMAKRTL</sequence>
<evidence type="ECO:0000256" key="7">
    <source>
        <dbReference type="SAM" id="Phobius"/>
    </source>
</evidence>
<accession>A0A8S4GAB1</accession>
<organism evidence="8 9">
    <name type="scientific">Plutella xylostella</name>
    <name type="common">Diamondback moth</name>
    <name type="synonym">Plutella maculipennis</name>
    <dbReference type="NCBI Taxonomy" id="51655"/>
    <lineage>
        <taxon>Eukaryota</taxon>
        <taxon>Metazoa</taxon>
        <taxon>Ecdysozoa</taxon>
        <taxon>Arthropoda</taxon>
        <taxon>Hexapoda</taxon>
        <taxon>Insecta</taxon>
        <taxon>Pterygota</taxon>
        <taxon>Neoptera</taxon>
        <taxon>Endopterygota</taxon>
        <taxon>Lepidoptera</taxon>
        <taxon>Glossata</taxon>
        <taxon>Ditrysia</taxon>
        <taxon>Yponomeutoidea</taxon>
        <taxon>Plutellidae</taxon>
        <taxon>Plutella</taxon>
    </lineage>
</organism>
<reference evidence="8" key="1">
    <citation type="submission" date="2020-11" db="EMBL/GenBank/DDBJ databases">
        <authorList>
            <person name="Whiteford S."/>
        </authorList>
    </citation>
    <scope>NUCLEOTIDE SEQUENCE</scope>
</reference>